<keyword evidence="1" id="KW-0812">Transmembrane</keyword>
<dbReference type="EMBL" id="UGGU01000003">
    <property type="protein sequence ID" value="STO30825.1"/>
    <property type="molecule type" value="Genomic_DNA"/>
</dbReference>
<feature type="transmembrane region" description="Helical" evidence="1">
    <location>
        <begin position="202"/>
        <end position="221"/>
    </location>
</feature>
<feature type="domain" description="Acyltransferase 3" evidence="2">
    <location>
        <begin position="5"/>
        <end position="306"/>
    </location>
</feature>
<feature type="transmembrane region" description="Helical" evidence="1">
    <location>
        <begin position="172"/>
        <end position="190"/>
    </location>
</feature>
<dbReference type="InterPro" id="IPR002656">
    <property type="entry name" value="Acyl_transf_3_dom"/>
</dbReference>
<organism evidence="3 4">
    <name type="scientific">Fusobacterium necrogenes</name>
    <dbReference type="NCBI Taxonomy" id="858"/>
    <lineage>
        <taxon>Bacteria</taxon>
        <taxon>Fusobacteriati</taxon>
        <taxon>Fusobacteriota</taxon>
        <taxon>Fusobacteriia</taxon>
        <taxon>Fusobacteriales</taxon>
        <taxon>Fusobacteriaceae</taxon>
        <taxon>Fusobacterium</taxon>
    </lineage>
</organism>
<dbReference type="InterPro" id="IPR052734">
    <property type="entry name" value="Nod_factor_acetyltransferase"/>
</dbReference>
<keyword evidence="4" id="KW-1185">Reference proteome</keyword>
<dbReference type="AlphaFoldDB" id="A0A377GV17"/>
<name>A0A377GV17_9FUSO</name>
<evidence type="ECO:0000313" key="3">
    <source>
        <dbReference type="EMBL" id="STO30825.1"/>
    </source>
</evidence>
<sequence>MENKKISFLQIFGIILVVLGHAENTNGIVSNLHRWIYSFHMPLFIFISGYLLKFTTEGRIGDIQLNTFVIKKIKRLIIPYFLISSLAYVPKYLLGKFALRPLELSIKDYILNMLYPWDNPIIFFWFLPTIFLIMLLTIVLYRVLKNKTKIILLLSLIINIVSSKFLDIRFLNINGVLNYLIFFILGVYYLENENKFDEILKRNTFVFIITFTILIINAVIILPVIKIYNIFIAGIGIIFSLSCSRIYLNSDYSFLEHLKGKSFSIYLFSWFPQVFVRILGYQILNLSMIIVMPISLIMGIYIPVLINLYIKNVIQKYSKVKFLKYIFGL</sequence>
<proteinExistence type="predicted"/>
<keyword evidence="3" id="KW-0808">Transferase</keyword>
<dbReference type="RefSeq" id="WP_115268584.1">
    <property type="nucleotide sequence ID" value="NZ_UGGU01000003.1"/>
</dbReference>
<feature type="transmembrane region" description="Helical" evidence="1">
    <location>
        <begin position="290"/>
        <end position="310"/>
    </location>
</feature>
<dbReference type="Proteomes" id="UP000255328">
    <property type="component" value="Unassembled WGS sequence"/>
</dbReference>
<accession>A0A377GV17</accession>
<dbReference type="Pfam" id="PF01757">
    <property type="entry name" value="Acyl_transf_3"/>
    <property type="match status" value="1"/>
</dbReference>
<feature type="transmembrane region" description="Helical" evidence="1">
    <location>
        <begin position="263"/>
        <end position="284"/>
    </location>
</feature>
<dbReference type="GO" id="GO:0016747">
    <property type="term" value="F:acyltransferase activity, transferring groups other than amino-acyl groups"/>
    <property type="evidence" value="ECO:0007669"/>
    <property type="project" value="InterPro"/>
</dbReference>
<reference evidence="3 4" key="1">
    <citation type="submission" date="2018-06" db="EMBL/GenBank/DDBJ databases">
        <authorList>
            <consortium name="Pathogen Informatics"/>
            <person name="Doyle S."/>
        </authorList>
    </citation>
    <scope>NUCLEOTIDE SEQUENCE [LARGE SCALE GENOMIC DNA]</scope>
    <source>
        <strain evidence="3 4">NCTC10723</strain>
    </source>
</reference>
<feature type="transmembrane region" description="Helical" evidence="1">
    <location>
        <begin position="227"/>
        <end position="248"/>
    </location>
</feature>
<feature type="transmembrane region" description="Helical" evidence="1">
    <location>
        <begin position="32"/>
        <end position="52"/>
    </location>
</feature>
<keyword evidence="1" id="KW-1133">Transmembrane helix</keyword>
<evidence type="ECO:0000256" key="1">
    <source>
        <dbReference type="SAM" id="Phobius"/>
    </source>
</evidence>
<evidence type="ECO:0000313" key="4">
    <source>
        <dbReference type="Proteomes" id="UP000255328"/>
    </source>
</evidence>
<dbReference type="PANTHER" id="PTHR37312">
    <property type="entry name" value="MEMBRANE-BOUND ACYLTRANSFERASE YKRP-RELATED"/>
    <property type="match status" value="1"/>
</dbReference>
<feature type="transmembrane region" description="Helical" evidence="1">
    <location>
        <begin position="150"/>
        <end position="166"/>
    </location>
</feature>
<feature type="transmembrane region" description="Helical" evidence="1">
    <location>
        <begin position="121"/>
        <end position="143"/>
    </location>
</feature>
<dbReference type="PANTHER" id="PTHR37312:SF1">
    <property type="entry name" value="MEMBRANE-BOUND ACYLTRANSFERASE YKRP-RELATED"/>
    <property type="match status" value="1"/>
</dbReference>
<protein>
    <submittedName>
        <fullName evidence="3">Fucose 4-O-acetylase and related acetyltransferases</fullName>
    </submittedName>
</protein>
<dbReference type="OrthoDB" id="9816048at2"/>
<feature type="transmembrane region" description="Helical" evidence="1">
    <location>
        <begin position="73"/>
        <end position="94"/>
    </location>
</feature>
<gene>
    <name evidence="3" type="ORF">NCTC10723_00255</name>
</gene>
<keyword evidence="1" id="KW-0472">Membrane</keyword>
<evidence type="ECO:0000259" key="2">
    <source>
        <dbReference type="Pfam" id="PF01757"/>
    </source>
</evidence>